<dbReference type="GO" id="GO:0008234">
    <property type="term" value="F:cysteine-type peptidase activity"/>
    <property type="evidence" value="ECO:0007669"/>
    <property type="project" value="UniProtKB-KW"/>
</dbReference>
<evidence type="ECO:0000256" key="2">
    <source>
        <dbReference type="ARBA" id="ARBA00022670"/>
    </source>
</evidence>
<dbReference type="InterPro" id="IPR039417">
    <property type="entry name" value="Peptidase_C1A_papain-like"/>
</dbReference>
<name>A0AAV7KH63_9METZ</name>
<dbReference type="InterPro" id="IPR000169">
    <property type="entry name" value="Pept_cys_AS"/>
</dbReference>
<dbReference type="PRINTS" id="PR00705">
    <property type="entry name" value="PAPAIN"/>
</dbReference>
<dbReference type="PANTHER" id="PTHR12411">
    <property type="entry name" value="CYSTEINE PROTEASE FAMILY C1-RELATED"/>
    <property type="match status" value="1"/>
</dbReference>
<evidence type="ECO:0000256" key="5">
    <source>
        <dbReference type="ARBA" id="ARBA00023145"/>
    </source>
</evidence>
<dbReference type="InterPro" id="IPR013201">
    <property type="entry name" value="Prot_inhib_I29"/>
</dbReference>
<dbReference type="InterPro" id="IPR025660">
    <property type="entry name" value="Pept_his_AS"/>
</dbReference>
<dbReference type="AlphaFoldDB" id="A0AAV7KH63"/>
<evidence type="ECO:0000259" key="7">
    <source>
        <dbReference type="SMART" id="SM00645"/>
    </source>
</evidence>
<dbReference type="Pfam" id="PF00112">
    <property type="entry name" value="Peptidase_C1"/>
    <property type="match status" value="1"/>
</dbReference>
<organism evidence="9 10">
    <name type="scientific">Oopsacas minuta</name>
    <dbReference type="NCBI Taxonomy" id="111878"/>
    <lineage>
        <taxon>Eukaryota</taxon>
        <taxon>Metazoa</taxon>
        <taxon>Porifera</taxon>
        <taxon>Hexactinellida</taxon>
        <taxon>Hexasterophora</taxon>
        <taxon>Lyssacinosida</taxon>
        <taxon>Leucopsacidae</taxon>
        <taxon>Oopsacas</taxon>
    </lineage>
</organism>
<evidence type="ECO:0000313" key="9">
    <source>
        <dbReference type="EMBL" id="KAI6660632.1"/>
    </source>
</evidence>
<keyword evidence="3" id="KW-0378">Hydrolase</keyword>
<dbReference type="SMART" id="SM00848">
    <property type="entry name" value="Inhibitor_I29"/>
    <property type="match status" value="1"/>
</dbReference>
<evidence type="ECO:0000256" key="3">
    <source>
        <dbReference type="ARBA" id="ARBA00022801"/>
    </source>
</evidence>
<proteinExistence type="inferred from homology"/>
<dbReference type="Proteomes" id="UP001165289">
    <property type="component" value="Unassembled WGS sequence"/>
</dbReference>
<comment type="caution">
    <text evidence="9">The sequence shown here is derived from an EMBL/GenBank/DDBJ whole genome shotgun (WGS) entry which is preliminary data.</text>
</comment>
<evidence type="ECO:0000259" key="8">
    <source>
        <dbReference type="SMART" id="SM00848"/>
    </source>
</evidence>
<keyword evidence="6" id="KW-1015">Disulfide bond</keyword>
<feature type="domain" description="Peptidase C1A papain C-terminal" evidence="7">
    <location>
        <begin position="106"/>
        <end position="317"/>
    </location>
</feature>
<feature type="domain" description="Cathepsin propeptide inhibitor" evidence="8">
    <location>
        <begin position="21"/>
        <end position="77"/>
    </location>
</feature>
<dbReference type="CDD" id="cd02248">
    <property type="entry name" value="Peptidase_C1A"/>
    <property type="match status" value="1"/>
</dbReference>
<accession>A0AAV7KH63</accession>
<reference evidence="9 10" key="1">
    <citation type="journal article" date="2023" name="BMC Biol.">
        <title>The compact genome of the sponge Oopsacas minuta (Hexactinellida) is lacking key metazoan core genes.</title>
        <authorList>
            <person name="Santini S."/>
            <person name="Schenkelaars Q."/>
            <person name="Jourda C."/>
            <person name="Duchesne M."/>
            <person name="Belahbib H."/>
            <person name="Rocher C."/>
            <person name="Selva M."/>
            <person name="Riesgo A."/>
            <person name="Vervoort M."/>
            <person name="Leys S.P."/>
            <person name="Kodjabachian L."/>
            <person name="Le Bivic A."/>
            <person name="Borchiellini C."/>
            <person name="Claverie J.M."/>
            <person name="Renard E."/>
        </authorList>
    </citation>
    <scope>NUCLEOTIDE SEQUENCE [LARGE SCALE GENOMIC DNA]</scope>
    <source>
        <strain evidence="9">SPO-2</strain>
    </source>
</reference>
<keyword evidence="5" id="KW-0865">Zymogen</keyword>
<gene>
    <name evidence="9" type="ORF">LOD99_10364</name>
</gene>
<dbReference type="InterPro" id="IPR038765">
    <property type="entry name" value="Papain-like_cys_pep_sf"/>
</dbReference>
<dbReference type="InterPro" id="IPR000668">
    <property type="entry name" value="Peptidase_C1A_C"/>
</dbReference>
<evidence type="ECO:0000256" key="1">
    <source>
        <dbReference type="ARBA" id="ARBA00008455"/>
    </source>
</evidence>
<dbReference type="PROSITE" id="PS00640">
    <property type="entry name" value="THIOL_PROTEASE_ASN"/>
    <property type="match status" value="1"/>
</dbReference>
<dbReference type="SMART" id="SM00645">
    <property type="entry name" value="Pept_C1"/>
    <property type="match status" value="1"/>
</dbReference>
<dbReference type="Gene3D" id="3.90.70.10">
    <property type="entry name" value="Cysteine proteinases"/>
    <property type="match status" value="1"/>
</dbReference>
<evidence type="ECO:0000256" key="4">
    <source>
        <dbReference type="ARBA" id="ARBA00022807"/>
    </source>
</evidence>
<dbReference type="PROSITE" id="PS00639">
    <property type="entry name" value="THIOL_PROTEASE_HIS"/>
    <property type="match status" value="1"/>
</dbReference>
<sequence length="318" mass="36035">MANAFSFNVNIALDVNVVDVWAEWKQTHEKEYDTIVEEEIRKAIWMDNLVYIQTFNSEEHSYKLGLNQFSDYTNKEFQEIFLGYDYEQSLVRRNATLHKVDSSVEIADSMDWRGKGAVTGVKDQGQCGSCWSFSATGSLEGQYFLKTGKLISFSEQQLCDCSTGYGNHGCKGGLMDNAFRYWEKYYEESEDNYPYRAKDGMCQYDESKGITEDSTYRDIPRGSEQGLMDAIAKVGPISVAMDAGHRSFQSYHSGVYSERACSSFKLDHGVLAVGYDSTGGYWIIKNSWGTRWGMEGYFEIAMADNMCGICTQASYPII</sequence>
<dbReference type="Pfam" id="PF08246">
    <property type="entry name" value="Inhibitor_I29"/>
    <property type="match status" value="1"/>
</dbReference>
<evidence type="ECO:0000256" key="6">
    <source>
        <dbReference type="ARBA" id="ARBA00023157"/>
    </source>
</evidence>
<dbReference type="EMBL" id="JAKMXF010000031">
    <property type="protein sequence ID" value="KAI6660632.1"/>
    <property type="molecule type" value="Genomic_DNA"/>
</dbReference>
<dbReference type="InterPro" id="IPR025661">
    <property type="entry name" value="Pept_asp_AS"/>
</dbReference>
<dbReference type="GO" id="GO:0006508">
    <property type="term" value="P:proteolysis"/>
    <property type="evidence" value="ECO:0007669"/>
    <property type="project" value="UniProtKB-KW"/>
</dbReference>
<dbReference type="FunFam" id="3.90.70.10:FF:000006">
    <property type="entry name" value="Cathepsin S"/>
    <property type="match status" value="1"/>
</dbReference>
<dbReference type="PROSITE" id="PS00139">
    <property type="entry name" value="THIOL_PROTEASE_CYS"/>
    <property type="match status" value="1"/>
</dbReference>
<keyword evidence="4" id="KW-0788">Thiol protease</keyword>
<dbReference type="SUPFAM" id="SSF54001">
    <property type="entry name" value="Cysteine proteinases"/>
    <property type="match status" value="1"/>
</dbReference>
<dbReference type="InterPro" id="IPR013128">
    <property type="entry name" value="Peptidase_C1A"/>
</dbReference>
<comment type="similarity">
    <text evidence="1">Belongs to the peptidase C1 family.</text>
</comment>
<evidence type="ECO:0000313" key="10">
    <source>
        <dbReference type="Proteomes" id="UP001165289"/>
    </source>
</evidence>
<keyword evidence="2" id="KW-0645">Protease</keyword>
<protein>
    <submittedName>
        <fullName evidence="9">Cathepsin L</fullName>
    </submittedName>
</protein>
<keyword evidence="10" id="KW-1185">Reference proteome</keyword>